<feature type="region of interest" description="Disordered" evidence="1">
    <location>
        <begin position="62"/>
        <end position="95"/>
    </location>
</feature>
<reference evidence="4" key="1">
    <citation type="submission" date="2019-04" db="EMBL/GenBank/DDBJ databases">
        <authorList>
            <person name="Melise S."/>
            <person name="Noan J."/>
            <person name="Okalmin O."/>
        </authorList>
    </citation>
    <scope>NUCLEOTIDE SEQUENCE</scope>
    <source>
        <strain evidence="4">FN9</strain>
    </source>
</reference>
<gene>
    <name evidence="4" type="ORF">FUG_LOCUS477548</name>
    <name evidence="3" type="ORF">MDCFG202_LOCUS306884</name>
</gene>
<dbReference type="EMBL" id="CAAKMV010000163">
    <property type="protein sequence ID" value="VIO62609.1"/>
    <property type="molecule type" value="Genomic_DNA"/>
</dbReference>
<evidence type="ECO:0000256" key="2">
    <source>
        <dbReference type="SAM" id="Phobius"/>
    </source>
</evidence>
<protein>
    <submittedName>
        <fullName evidence="4">Uncharacterized protein</fullName>
    </submittedName>
</protein>
<organism evidence="4">
    <name type="scientific">Gibberella zeae</name>
    <name type="common">Wheat head blight fungus</name>
    <name type="synonym">Fusarium graminearum</name>
    <dbReference type="NCBI Taxonomy" id="5518"/>
    <lineage>
        <taxon>Eukaryota</taxon>
        <taxon>Fungi</taxon>
        <taxon>Dikarya</taxon>
        <taxon>Ascomycota</taxon>
        <taxon>Pezizomycotina</taxon>
        <taxon>Sordariomycetes</taxon>
        <taxon>Hypocreomycetidae</taxon>
        <taxon>Hypocreales</taxon>
        <taxon>Nectriaceae</taxon>
        <taxon>Fusarium</taxon>
    </lineage>
</organism>
<keyword evidence="2" id="KW-1133">Transmembrane helix</keyword>
<dbReference type="Proteomes" id="UP000746612">
    <property type="component" value="Unassembled WGS sequence"/>
</dbReference>
<proteinExistence type="predicted"/>
<accession>A0A4E9EIK1</accession>
<feature type="compositionally biased region" description="Basic and acidic residues" evidence="1">
    <location>
        <begin position="65"/>
        <end position="78"/>
    </location>
</feature>
<feature type="transmembrane region" description="Helical" evidence="2">
    <location>
        <begin position="108"/>
        <end position="124"/>
    </location>
</feature>
<feature type="compositionally biased region" description="Pro residues" evidence="1">
    <location>
        <begin position="82"/>
        <end position="91"/>
    </location>
</feature>
<evidence type="ECO:0000256" key="1">
    <source>
        <dbReference type="SAM" id="MobiDB-lite"/>
    </source>
</evidence>
<evidence type="ECO:0000313" key="4">
    <source>
        <dbReference type="EMBL" id="VIO62609.1"/>
    </source>
</evidence>
<dbReference type="AlphaFoldDB" id="A0A4E9EIK1"/>
<name>A0A4E9EIK1_GIBZA</name>
<keyword evidence="2" id="KW-0472">Membrane</keyword>
<feature type="transmembrane region" description="Helical" evidence="2">
    <location>
        <begin position="130"/>
        <end position="153"/>
    </location>
</feature>
<evidence type="ECO:0000313" key="3">
    <source>
        <dbReference type="EMBL" id="CAG1988532.1"/>
    </source>
</evidence>
<dbReference type="EMBL" id="CAJPIJ010000146">
    <property type="protein sequence ID" value="CAG1988532.1"/>
    <property type="molecule type" value="Genomic_DNA"/>
</dbReference>
<keyword evidence="2" id="KW-0812">Transmembrane</keyword>
<sequence length="154" mass="17771">MRFSHHIHQHHHHHYQMGRASPCYPLVRGEEKRGGGVWSWEIEETPTETVLSLFRSRLYQTRQGQLKEKPFPRPEPRARPKLPTPATPNPPDGNTFSALPPNAHCRQGRVVVVFFFFFFFLIGISAPVHSLRVCVCVCVRVLIAVTMYIAILFR</sequence>
<reference evidence="3" key="2">
    <citation type="submission" date="2021-03" db="EMBL/GenBank/DDBJ databases">
        <authorList>
            <person name="Alouane T."/>
            <person name="Langin T."/>
            <person name="Bonhomme L."/>
        </authorList>
    </citation>
    <scope>NUCLEOTIDE SEQUENCE</scope>
    <source>
        <strain evidence="3">MDC_Fg202</strain>
    </source>
</reference>